<keyword evidence="2" id="KW-0378">Hydrolase</keyword>
<feature type="non-terminal residue" evidence="6">
    <location>
        <position position="1"/>
    </location>
</feature>
<dbReference type="Pfam" id="PF00089">
    <property type="entry name" value="Trypsin"/>
    <property type="match status" value="1"/>
</dbReference>
<dbReference type="InterPro" id="IPR001254">
    <property type="entry name" value="Trypsin_dom"/>
</dbReference>
<dbReference type="KEGG" id="lgi:LOTGIDRAFT_106924"/>
<dbReference type="GeneID" id="20230159"/>
<proteinExistence type="predicted"/>
<dbReference type="RefSeq" id="XP_009062147.1">
    <property type="nucleotide sequence ID" value="XM_009063899.1"/>
</dbReference>
<dbReference type="SMART" id="SM00020">
    <property type="entry name" value="Tryp_SPc"/>
    <property type="match status" value="1"/>
</dbReference>
<dbReference type="CDD" id="cd00190">
    <property type="entry name" value="Tryp_SPc"/>
    <property type="match status" value="1"/>
</dbReference>
<dbReference type="PRINTS" id="PR00722">
    <property type="entry name" value="CHYMOTRYPSIN"/>
</dbReference>
<keyword evidence="4" id="KW-1015">Disulfide bond</keyword>
<feature type="domain" description="Peptidase S1" evidence="5">
    <location>
        <begin position="2"/>
        <end position="237"/>
    </location>
</feature>
<dbReference type="InterPro" id="IPR001314">
    <property type="entry name" value="Peptidase_S1A"/>
</dbReference>
<dbReference type="PANTHER" id="PTHR24252">
    <property type="entry name" value="ACROSIN-RELATED"/>
    <property type="match status" value="1"/>
</dbReference>
<dbReference type="CTD" id="20230159"/>
<dbReference type="STRING" id="225164.V4BEC0"/>
<dbReference type="Proteomes" id="UP000030746">
    <property type="component" value="Unassembled WGS sequence"/>
</dbReference>
<sequence length="247" mass="27671">RIVGGTTAIRGSWPWMVSMKLAGQHWCGGVLISKQWIVSSAHCILGRFNPGFNITEPESEQRFNISGAPIFYDNINIKQIYSGKPFDNDLVLLKLDKPVEITKYVKPICLPKKREDSESGTRCVITGYGQIAPNVGIPVKLKQAIVPIVDYDKCHKLQGYDEFLTPRMLCAGYEYGGVDACKLDSGGPLQCFSRDRWILTGITSWGDGGGESCAEPLKPGVYTRITSYVHWIQTMLYKDYVHYNRIP</sequence>
<accession>V4BEC0</accession>
<name>V4BEC0_LOTGI</name>
<keyword evidence="3" id="KW-0720">Serine protease</keyword>
<reference evidence="6 7" key="1">
    <citation type="journal article" date="2013" name="Nature">
        <title>Insights into bilaterian evolution from three spiralian genomes.</title>
        <authorList>
            <person name="Simakov O."/>
            <person name="Marletaz F."/>
            <person name="Cho S.J."/>
            <person name="Edsinger-Gonzales E."/>
            <person name="Havlak P."/>
            <person name="Hellsten U."/>
            <person name="Kuo D.H."/>
            <person name="Larsson T."/>
            <person name="Lv J."/>
            <person name="Arendt D."/>
            <person name="Savage R."/>
            <person name="Osoegawa K."/>
            <person name="de Jong P."/>
            <person name="Grimwood J."/>
            <person name="Chapman J.A."/>
            <person name="Shapiro H."/>
            <person name="Aerts A."/>
            <person name="Otillar R.P."/>
            <person name="Terry A.Y."/>
            <person name="Boore J.L."/>
            <person name="Grigoriev I.V."/>
            <person name="Lindberg D.R."/>
            <person name="Seaver E.C."/>
            <person name="Weisblat D.A."/>
            <person name="Putnam N.H."/>
            <person name="Rokhsar D.S."/>
        </authorList>
    </citation>
    <scope>NUCLEOTIDE SEQUENCE [LARGE SCALE GENOMIC DNA]</scope>
</reference>
<dbReference type="PANTHER" id="PTHR24252:SF7">
    <property type="entry name" value="HYALIN"/>
    <property type="match status" value="1"/>
</dbReference>
<dbReference type="FunFam" id="2.40.10.10:FF:000003">
    <property type="entry name" value="Transmembrane serine protease 3"/>
    <property type="match status" value="1"/>
</dbReference>
<evidence type="ECO:0000256" key="1">
    <source>
        <dbReference type="ARBA" id="ARBA00022670"/>
    </source>
</evidence>
<evidence type="ECO:0000313" key="6">
    <source>
        <dbReference type="EMBL" id="ESO87199.1"/>
    </source>
</evidence>
<evidence type="ECO:0000256" key="4">
    <source>
        <dbReference type="ARBA" id="ARBA00023157"/>
    </source>
</evidence>
<gene>
    <name evidence="6" type="ORF">LOTGIDRAFT_106924</name>
</gene>
<dbReference type="EMBL" id="KB202953">
    <property type="protein sequence ID" value="ESO87199.1"/>
    <property type="molecule type" value="Genomic_DNA"/>
</dbReference>
<dbReference type="InterPro" id="IPR043504">
    <property type="entry name" value="Peptidase_S1_PA_chymotrypsin"/>
</dbReference>
<dbReference type="SUPFAM" id="SSF50494">
    <property type="entry name" value="Trypsin-like serine proteases"/>
    <property type="match status" value="1"/>
</dbReference>
<evidence type="ECO:0000259" key="5">
    <source>
        <dbReference type="PROSITE" id="PS50240"/>
    </source>
</evidence>
<dbReference type="Gene3D" id="2.40.10.10">
    <property type="entry name" value="Trypsin-like serine proteases"/>
    <property type="match status" value="2"/>
</dbReference>
<dbReference type="OMA" id="RERCVIT"/>
<keyword evidence="1" id="KW-0645">Protease</keyword>
<dbReference type="HOGENOM" id="CLU_006842_0_4_1"/>
<organism evidence="6 7">
    <name type="scientific">Lottia gigantea</name>
    <name type="common">Giant owl limpet</name>
    <dbReference type="NCBI Taxonomy" id="225164"/>
    <lineage>
        <taxon>Eukaryota</taxon>
        <taxon>Metazoa</taxon>
        <taxon>Spiralia</taxon>
        <taxon>Lophotrochozoa</taxon>
        <taxon>Mollusca</taxon>
        <taxon>Gastropoda</taxon>
        <taxon>Patellogastropoda</taxon>
        <taxon>Lottioidea</taxon>
        <taxon>Lottiidae</taxon>
        <taxon>Lottia</taxon>
    </lineage>
</organism>
<dbReference type="OrthoDB" id="6339452at2759"/>
<dbReference type="AlphaFoldDB" id="V4BEC0"/>
<dbReference type="GO" id="GO:0006508">
    <property type="term" value="P:proteolysis"/>
    <property type="evidence" value="ECO:0007669"/>
    <property type="project" value="UniProtKB-KW"/>
</dbReference>
<dbReference type="InterPro" id="IPR009003">
    <property type="entry name" value="Peptidase_S1_PA"/>
</dbReference>
<evidence type="ECO:0000256" key="2">
    <source>
        <dbReference type="ARBA" id="ARBA00022801"/>
    </source>
</evidence>
<evidence type="ECO:0000313" key="7">
    <source>
        <dbReference type="Proteomes" id="UP000030746"/>
    </source>
</evidence>
<keyword evidence="7" id="KW-1185">Reference proteome</keyword>
<dbReference type="GO" id="GO:0004252">
    <property type="term" value="F:serine-type endopeptidase activity"/>
    <property type="evidence" value="ECO:0007669"/>
    <property type="project" value="InterPro"/>
</dbReference>
<protein>
    <recommendedName>
        <fullName evidence="5">Peptidase S1 domain-containing protein</fullName>
    </recommendedName>
</protein>
<evidence type="ECO:0000256" key="3">
    <source>
        <dbReference type="ARBA" id="ARBA00022825"/>
    </source>
</evidence>
<dbReference type="PROSITE" id="PS50240">
    <property type="entry name" value="TRYPSIN_DOM"/>
    <property type="match status" value="1"/>
</dbReference>